<protein>
    <submittedName>
        <fullName evidence="1">Uncharacterized protein</fullName>
    </submittedName>
</protein>
<reference evidence="1" key="1">
    <citation type="submission" date="2014-09" db="EMBL/GenBank/DDBJ databases">
        <authorList>
            <person name="Magalhaes I.L.F."/>
            <person name="Oliveira U."/>
            <person name="Santos F.R."/>
            <person name="Vidigal T.H.D.A."/>
            <person name="Brescovit A.D."/>
            <person name="Santos A.J."/>
        </authorList>
    </citation>
    <scope>NUCLEOTIDE SEQUENCE</scope>
    <source>
        <tissue evidence="1">Shoot tissue taken approximately 20 cm above the soil surface</tissue>
    </source>
</reference>
<dbReference type="AlphaFoldDB" id="A0A0A9GRY0"/>
<name>A0A0A9GRY0_ARUDO</name>
<dbReference type="EMBL" id="GBRH01170709">
    <property type="protein sequence ID" value="JAE27187.1"/>
    <property type="molecule type" value="Transcribed_RNA"/>
</dbReference>
<organism evidence="1">
    <name type="scientific">Arundo donax</name>
    <name type="common">Giant reed</name>
    <name type="synonym">Donax arundinaceus</name>
    <dbReference type="NCBI Taxonomy" id="35708"/>
    <lineage>
        <taxon>Eukaryota</taxon>
        <taxon>Viridiplantae</taxon>
        <taxon>Streptophyta</taxon>
        <taxon>Embryophyta</taxon>
        <taxon>Tracheophyta</taxon>
        <taxon>Spermatophyta</taxon>
        <taxon>Magnoliopsida</taxon>
        <taxon>Liliopsida</taxon>
        <taxon>Poales</taxon>
        <taxon>Poaceae</taxon>
        <taxon>PACMAD clade</taxon>
        <taxon>Arundinoideae</taxon>
        <taxon>Arundineae</taxon>
        <taxon>Arundo</taxon>
    </lineage>
</organism>
<reference evidence="1" key="2">
    <citation type="journal article" date="2015" name="Data Brief">
        <title>Shoot transcriptome of the giant reed, Arundo donax.</title>
        <authorList>
            <person name="Barrero R.A."/>
            <person name="Guerrero F.D."/>
            <person name="Moolhuijzen P."/>
            <person name="Goolsby J.A."/>
            <person name="Tidwell J."/>
            <person name="Bellgard S.E."/>
            <person name="Bellgard M.I."/>
        </authorList>
    </citation>
    <scope>NUCLEOTIDE SEQUENCE</scope>
    <source>
        <tissue evidence="1">Shoot tissue taken approximately 20 cm above the soil surface</tissue>
    </source>
</reference>
<accession>A0A0A9GRY0</accession>
<evidence type="ECO:0000313" key="1">
    <source>
        <dbReference type="EMBL" id="JAE27187.1"/>
    </source>
</evidence>
<proteinExistence type="predicted"/>
<sequence>MLSVSSDGTTAAVQRGIFR</sequence>